<dbReference type="Gene3D" id="1.20.1250.20">
    <property type="entry name" value="MFS general substrate transporter like domains"/>
    <property type="match status" value="1"/>
</dbReference>
<feature type="transmembrane region" description="Helical" evidence="2">
    <location>
        <begin position="185"/>
        <end position="207"/>
    </location>
</feature>
<evidence type="ECO:0000313" key="3">
    <source>
        <dbReference type="EMBL" id="QMW24188.1"/>
    </source>
</evidence>
<feature type="region of interest" description="Disordered" evidence="1">
    <location>
        <begin position="1"/>
        <end position="25"/>
    </location>
</feature>
<keyword evidence="4" id="KW-1185">Reference proteome</keyword>
<feature type="transmembrane region" description="Helical" evidence="2">
    <location>
        <begin position="161"/>
        <end position="179"/>
    </location>
</feature>
<feature type="transmembrane region" description="Helical" evidence="2">
    <location>
        <begin position="352"/>
        <end position="372"/>
    </location>
</feature>
<dbReference type="RefSeq" id="WP_182298011.1">
    <property type="nucleotide sequence ID" value="NZ_CP059851.1"/>
</dbReference>
<evidence type="ECO:0000313" key="4">
    <source>
        <dbReference type="Proteomes" id="UP000515292"/>
    </source>
</evidence>
<feature type="transmembrane region" description="Helical" evidence="2">
    <location>
        <begin position="78"/>
        <end position="99"/>
    </location>
</feature>
<gene>
    <name evidence="3" type="ORF">H3309_06960</name>
</gene>
<feature type="transmembrane region" description="Helical" evidence="2">
    <location>
        <begin position="317"/>
        <end position="340"/>
    </location>
</feature>
<dbReference type="Proteomes" id="UP000515292">
    <property type="component" value="Chromosome"/>
</dbReference>
<sequence>MGNHLARQDHQPGNHAADGQDLPVPAAPQDRALSDALSAGRLAAALLLGAAGLLLFGAQPLLYAAYVHAGAIDAAGVGRLAATEIAMLSLGCAAGVAVLRRTPAWPVVVAGAALLAAGNLLSDSLPLFPARAVAGAGGGLLVALAAAAIARRRDVDRAAAAFLFLQAASQTALVQWVAWDAARAAAAPLQQALAFIGLLSVPLALLLPSRLGLPLAPAGDAAPRPSRAGHAALLVAGLFVGAVVGLWAYLSLWMESKALPASRIGTLLALSLAGQMAGALLAMVARRGRSSNRALAAGGGLLLAVAGLLWLGPAGPLGMALALLFGFAWMFATPALTGFLEEVDPARGSLPHAAAAQLLGAALIPTLVGALAQGLDGTMMAFATLVVASMMLLLLVRAASGRQRPGSSPS</sequence>
<dbReference type="InterPro" id="IPR036259">
    <property type="entry name" value="MFS_trans_sf"/>
</dbReference>
<keyword evidence="2" id="KW-1133">Transmembrane helix</keyword>
<feature type="transmembrane region" description="Helical" evidence="2">
    <location>
        <begin position="378"/>
        <end position="396"/>
    </location>
</feature>
<feature type="transmembrane region" description="Helical" evidence="2">
    <location>
        <begin position="42"/>
        <end position="66"/>
    </location>
</feature>
<proteinExistence type="predicted"/>
<feature type="transmembrane region" description="Helical" evidence="2">
    <location>
        <begin position="228"/>
        <end position="250"/>
    </location>
</feature>
<keyword evidence="2" id="KW-0472">Membrane</keyword>
<feature type="transmembrane region" description="Helical" evidence="2">
    <location>
        <begin position="128"/>
        <end position="149"/>
    </location>
</feature>
<feature type="transmembrane region" description="Helical" evidence="2">
    <location>
        <begin position="262"/>
        <end position="282"/>
    </location>
</feature>
<feature type="transmembrane region" description="Helical" evidence="2">
    <location>
        <begin position="104"/>
        <end position="122"/>
    </location>
</feature>
<name>A0A7G5ILE6_9SPHN</name>
<organism evidence="3 4">
    <name type="scientific">Sandaracinobacteroides saxicola</name>
    <dbReference type="NCBI Taxonomy" id="2759707"/>
    <lineage>
        <taxon>Bacteria</taxon>
        <taxon>Pseudomonadati</taxon>
        <taxon>Pseudomonadota</taxon>
        <taxon>Alphaproteobacteria</taxon>
        <taxon>Sphingomonadales</taxon>
        <taxon>Sphingosinicellaceae</taxon>
        <taxon>Sandaracinobacteroides</taxon>
    </lineage>
</organism>
<feature type="transmembrane region" description="Helical" evidence="2">
    <location>
        <begin position="294"/>
        <end position="311"/>
    </location>
</feature>
<dbReference type="AlphaFoldDB" id="A0A7G5ILE6"/>
<dbReference type="EMBL" id="CP059851">
    <property type="protein sequence ID" value="QMW24188.1"/>
    <property type="molecule type" value="Genomic_DNA"/>
</dbReference>
<evidence type="ECO:0008006" key="5">
    <source>
        <dbReference type="Google" id="ProtNLM"/>
    </source>
</evidence>
<protein>
    <recommendedName>
        <fullName evidence="5">MFS transporter</fullName>
    </recommendedName>
</protein>
<accession>A0A7G5ILE6</accession>
<reference evidence="3 4" key="1">
    <citation type="submission" date="2020-07" db="EMBL/GenBank/DDBJ databases">
        <title>Complete genome sequence for Sandaracinobacter sp. M6.</title>
        <authorList>
            <person name="Tang Y."/>
            <person name="Liu Q."/>
            <person name="Guo Z."/>
            <person name="Lei P."/>
            <person name="Huang B."/>
        </authorList>
    </citation>
    <scope>NUCLEOTIDE SEQUENCE [LARGE SCALE GENOMIC DNA]</scope>
    <source>
        <strain evidence="3 4">M6</strain>
    </source>
</reference>
<evidence type="ECO:0000256" key="1">
    <source>
        <dbReference type="SAM" id="MobiDB-lite"/>
    </source>
</evidence>
<keyword evidence="2" id="KW-0812">Transmembrane</keyword>
<evidence type="ECO:0000256" key="2">
    <source>
        <dbReference type="SAM" id="Phobius"/>
    </source>
</evidence>
<dbReference type="SUPFAM" id="SSF103473">
    <property type="entry name" value="MFS general substrate transporter"/>
    <property type="match status" value="1"/>
</dbReference>
<feature type="compositionally biased region" description="Basic and acidic residues" evidence="1">
    <location>
        <begin position="1"/>
        <end position="12"/>
    </location>
</feature>
<dbReference type="KEGG" id="sand:H3309_06960"/>